<evidence type="ECO:0000313" key="5">
    <source>
        <dbReference type="EMBL" id="AUX28212.1"/>
    </source>
</evidence>
<dbReference type="PANTHER" id="PTHR46580">
    <property type="entry name" value="SENSOR KINASE-RELATED"/>
    <property type="match status" value="1"/>
</dbReference>
<dbReference type="PANTHER" id="PTHR46580:SF2">
    <property type="entry name" value="MAM DOMAIN-CONTAINING PROTEIN"/>
    <property type="match status" value="1"/>
</dbReference>
<feature type="domain" description="DUF11" evidence="4">
    <location>
        <begin position="503"/>
        <end position="591"/>
    </location>
</feature>
<protein>
    <recommendedName>
        <fullName evidence="4">DUF11 domain-containing protein</fullName>
    </recommendedName>
</protein>
<dbReference type="AlphaFoldDB" id="A0A4V0NF27"/>
<dbReference type="Pfam" id="PF01345">
    <property type="entry name" value="DUF11"/>
    <property type="match status" value="1"/>
</dbReference>
<keyword evidence="1 3" id="KW-0732">Signal</keyword>
<dbReference type="InterPro" id="IPR013783">
    <property type="entry name" value="Ig-like_fold"/>
</dbReference>
<gene>
    <name evidence="5" type="ORF">SOCE836_002800</name>
</gene>
<evidence type="ECO:0000256" key="1">
    <source>
        <dbReference type="ARBA" id="ARBA00022729"/>
    </source>
</evidence>
<sequence>MIAGLLPLSLPSVSLAAGACDSVFFASSATELALAPGSERVLFADMDGNGAYDWLMIRPFELTLELRDRDGSPLTSTKYVHDVDRERGMRQFAVADVTGDGQLDVVVRDTQRVFVLQQTSGNLTHLGYLDVTPRDPGAPLLLAAGHFLSPSQADIVVETAPGEMQLFHASEGAFRAVHTLTDAAVLDASVALTTEMVARDVDDDGLQDLLYPAAGGVAIAQRTAAGSFQPVHRLAMDGGYQLGAFGDFDGNGLQDVAVIARGEVAPGNYKMLLHTWLQAPAGTFTPLEPQERARGGGRMLTADLSGDGADELVVGSFIGRLVERQWTFTERNRSEDAPQALIDLTGDGLLDLVDSIYDPSVAAGLRTDLAVEIVDAPDLVRSGDDPRLMLSVTNRSSTPSQGMTVSADGGASGQVKLSCGVPGECSVPGLGAGESRQFVATLDVGEGEHVDLSVSVCSRLVDADPSNNRATLRIPIDNEVRADLYGDVSIVIEDSDIMLIEHVRNDGPSAASRVRLEQDLPEGMVGVTWTTDEGVDCAVQAGKLSCEVAEMPKFDGWSLTVRGKLDYRGQRVETWATVTSDAKDPDESNNRFGRVIPEGFLGGIPRTPPDGDGSSGCGCRLAASPPSAPPQALWLALASAAALGLRRIRRS</sequence>
<dbReference type="EMBL" id="CP012672">
    <property type="protein sequence ID" value="AUX28212.1"/>
    <property type="molecule type" value="Genomic_DNA"/>
</dbReference>
<evidence type="ECO:0000256" key="3">
    <source>
        <dbReference type="SAM" id="SignalP"/>
    </source>
</evidence>
<name>A0A4V0NF27_SORCE</name>
<feature type="signal peptide" evidence="3">
    <location>
        <begin position="1"/>
        <end position="16"/>
    </location>
</feature>
<dbReference type="Gene3D" id="2.130.10.130">
    <property type="entry name" value="Integrin alpha, N-terminal"/>
    <property type="match status" value="1"/>
</dbReference>
<accession>A0A4V0NF27</accession>
<feature type="region of interest" description="Disordered" evidence="2">
    <location>
        <begin position="597"/>
        <end position="617"/>
    </location>
</feature>
<evidence type="ECO:0000313" key="6">
    <source>
        <dbReference type="Proteomes" id="UP000295497"/>
    </source>
</evidence>
<reference evidence="5 6" key="1">
    <citation type="submission" date="2015-09" db="EMBL/GenBank/DDBJ databases">
        <title>Sorangium comparison.</title>
        <authorList>
            <person name="Zaburannyi N."/>
            <person name="Bunk B."/>
            <person name="Overmann J."/>
            <person name="Mueller R."/>
        </authorList>
    </citation>
    <scope>NUCLEOTIDE SEQUENCE [LARGE SCALE GENOMIC DNA]</scope>
    <source>
        <strain evidence="5 6">So ce836</strain>
    </source>
</reference>
<evidence type="ECO:0000259" key="4">
    <source>
        <dbReference type="Pfam" id="PF01345"/>
    </source>
</evidence>
<organism evidence="5 6">
    <name type="scientific">Sorangium cellulosum</name>
    <name type="common">Polyangium cellulosum</name>
    <dbReference type="NCBI Taxonomy" id="56"/>
    <lineage>
        <taxon>Bacteria</taxon>
        <taxon>Pseudomonadati</taxon>
        <taxon>Myxococcota</taxon>
        <taxon>Polyangia</taxon>
        <taxon>Polyangiales</taxon>
        <taxon>Polyangiaceae</taxon>
        <taxon>Sorangium</taxon>
    </lineage>
</organism>
<dbReference type="InterPro" id="IPR001434">
    <property type="entry name" value="OmcB-like_DUF11"/>
</dbReference>
<evidence type="ECO:0000256" key="2">
    <source>
        <dbReference type="SAM" id="MobiDB-lite"/>
    </source>
</evidence>
<feature type="chain" id="PRO_5020979231" description="DUF11 domain-containing protein" evidence="3">
    <location>
        <begin position="17"/>
        <end position="651"/>
    </location>
</feature>
<dbReference type="InterPro" id="IPR028994">
    <property type="entry name" value="Integrin_alpha_N"/>
</dbReference>
<dbReference type="InterPro" id="IPR013517">
    <property type="entry name" value="FG-GAP"/>
</dbReference>
<proteinExistence type="predicted"/>
<dbReference type="Pfam" id="PF13517">
    <property type="entry name" value="FG-GAP_3"/>
    <property type="match status" value="1"/>
</dbReference>
<dbReference type="Gene3D" id="2.60.40.10">
    <property type="entry name" value="Immunoglobulins"/>
    <property type="match status" value="1"/>
</dbReference>
<dbReference type="Proteomes" id="UP000295497">
    <property type="component" value="Chromosome"/>
</dbReference>
<dbReference type="SUPFAM" id="SSF69318">
    <property type="entry name" value="Integrin alpha N-terminal domain"/>
    <property type="match status" value="1"/>
</dbReference>